<evidence type="ECO:0000313" key="1">
    <source>
        <dbReference type="EMBL" id="EMD99088.1"/>
    </source>
</evidence>
<dbReference type="AlphaFoldDB" id="M2VHE1"/>
<protein>
    <submittedName>
        <fullName evidence="1">Uncharacterized protein</fullName>
    </submittedName>
</protein>
<sequence>MRLTHLRRKVISRALHLAIYQQNLSRSSVELKQSLLHPSTFNLLPNSMTGKATIAFVNERTCITLFLLCRR</sequence>
<accession>M2VHE1</accession>
<comment type="caution">
    <text evidence="1">The sequence shown here is derived from an EMBL/GenBank/DDBJ whole genome shotgun (WGS) entry which is preliminary data.</text>
</comment>
<reference evidence="1 2" key="1">
    <citation type="journal article" date="2013" name="Genome Announc.">
        <title>Draft Genome of Pseudomonas stutzeri Strain NF13, a Nitrogen Fixer Isolated from the Galapagos Rift Hydrothermal Vent.</title>
        <authorList>
            <person name="Pena A."/>
            <person name="Busquets A."/>
            <person name="Gomila M."/>
            <person name="Mayol J."/>
            <person name="Bosch R."/>
            <person name="Nogales B."/>
            <person name="Garcia-Valdes E."/>
            <person name="Bennasar A."/>
            <person name="Lalucat J."/>
        </authorList>
    </citation>
    <scope>NUCLEOTIDE SEQUENCE [LARGE SCALE GENOMIC DNA]</scope>
    <source>
        <strain evidence="1 2">NF13</strain>
    </source>
</reference>
<dbReference type="EMBL" id="AOBS01000064">
    <property type="protein sequence ID" value="EMD99088.1"/>
    <property type="molecule type" value="Genomic_DNA"/>
</dbReference>
<dbReference type="Proteomes" id="UP000011700">
    <property type="component" value="Unassembled WGS sequence"/>
</dbReference>
<organism evidence="1 2">
    <name type="scientific">Stutzerimonas stutzeri NF13</name>
    <dbReference type="NCBI Taxonomy" id="1212548"/>
    <lineage>
        <taxon>Bacteria</taxon>
        <taxon>Pseudomonadati</taxon>
        <taxon>Pseudomonadota</taxon>
        <taxon>Gammaproteobacteria</taxon>
        <taxon>Pseudomonadales</taxon>
        <taxon>Pseudomonadaceae</taxon>
        <taxon>Stutzerimonas</taxon>
    </lineage>
</organism>
<evidence type="ECO:0000313" key="2">
    <source>
        <dbReference type="Proteomes" id="UP000011700"/>
    </source>
</evidence>
<proteinExistence type="predicted"/>
<gene>
    <name evidence="1" type="ORF">B381_15928</name>
</gene>
<name>M2VHE1_STUST</name>